<accession>A0A6A6TYD4</accession>
<sequence>TPLQYACRHGHIPTIKALLAAGANINYKSGRGKTALMEAVEHGHADVVELLIRNRTDIDINVFDTEGRSSLIHAATRGDAESVRLLLDKKADTSIRDLENGGTALFRAAEQGHVDVLMVMIKSGHALDVLDDDHRGLLHAACSGLHESTTEILSLLAGHGLDLNRKDKHGMTPLHTACRAGDISAARWLKAQGADVQSEDYYSRIPLRVAWERHHDEIVRELKESTRNEDL</sequence>
<dbReference type="Pfam" id="PF13637">
    <property type="entry name" value="Ank_4"/>
    <property type="match status" value="1"/>
</dbReference>
<evidence type="ECO:0000256" key="3">
    <source>
        <dbReference type="PROSITE-ProRule" id="PRU00023"/>
    </source>
</evidence>
<feature type="non-terminal residue" evidence="4">
    <location>
        <position position="231"/>
    </location>
</feature>
<feature type="non-terminal residue" evidence="4">
    <location>
        <position position="1"/>
    </location>
</feature>
<name>A0A6A6TYD4_9PEZI</name>
<dbReference type="Proteomes" id="UP000799302">
    <property type="component" value="Unassembled WGS sequence"/>
</dbReference>
<dbReference type="InterPro" id="IPR002110">
    <property type="entry name" value="Ankyrin_rpt"/>
</dbReference>
<feature type="repeat" description="ANK" evidence="3">
    <location>
        <begin position="66"/>
        <end position="98"/>
    </location>
</feature>
<feature type="repeat" description="ANK" evidence="3">
    <location>
        <begin position="1"/>
        <end position="30"/>
    </location>
</feature>
<dbReference type="PROSITE" id="PS50088">
    <property type="entry name" value="ANK_REPEAT"/>
    <property type="match status" value="5"/>
</dbReference>
<gene>
    <name evidence="4" type="ORF">BT63DRAFT_362696</name>
</gene>
<dbReference type="PROSITE" id="PS50297">
    <property type="entry name" value="ANK_REP_REGION"/>
    <property type="match status" value="5"/>
</dbReference>
<dbReference type="InterPro" id="IPR036770">
    <property type="entry name" value="Ankyrin_rpt-contain_sf"/>
</dbReference>
<dbReference type="SMART" id="SM00248">
    <property type="entry name" value="ANK"/>
    <property type="match status" value="7"/>
</dbReference>
<dbReference type="SUPFAM" id="SSF48403">
    <property type="entry name" value="Ankyrin repeat"/>
    <property type="match status" value="1"/>
</dbReference>
<dbReference type="Gene3D" id="1.25.40.20">
    <property type="entry name" value="Ankyrin repeat-containing domain"/>
    <property type="match status" value="2"/>
</dbReference>
<keyword evidence="1" id="KW-0677">Repeat</keyword>
<organism evidence="4 5">
    <name type="scientific">Microthyrium microscopicum</name>
    <dbReference type="NCBI Taxonomy" id="703497"/>
    <lineage>
        <taxon>Eukaryota</taxon>
        <taxon>Fungi</taxon>
        <taxon>Dikarya</taxon>
        <taxon>Ascomycota</taxon>
        <taxon>Pezizomycotina</taxon>
        <taxon>Dothideomycetes</taxon>
        <taxon>Dothideomycetes incertae sedis</taxon>
        <taxon>Microthyriales</taxon>
        <taxon>Microthyriaceae</taxon>
        <taxon>Microthyrium</taxon>
    </lineage>
</organism>
<feature type="repeat" description="ANK" evidence="3">
    <location>
        <begin position="31"/>
        <end position="63"/>
    </location>
</feature>
<dbReference type="Pfam" id="PF12796">
    <property type="entry name" value="Ank_2"/>
    <property type="match status" value="2"/>
</dbReference>
<keyword evidence="5" id="KW-1185">Reference proteome</keyword>
<protein>
    <submittedName>
        <fullName evidence="4">Ankyrin</fullName>
    </submittedName>
</protein>
<dbReference type="PANTHER" id="PTHR24171">
    <property type="entry name" value="ANKYRIN REPEAT DOMAIN-CONTAINING PROTEIN 39-RELATED"/>
    <property type="match status" value="1"/>
</dbReference>
<dbReference type="OrthoDB" id="341259at2759"/>
<evidence type="ECO:0000313" key="5">
    <source>
        <dbReference type="Proteomes" id="UP000799302"/>
    </source>
</evidence>
<dbReference type="PANTHER" id="PTHR24171:SF10">
    <property type="entry name" value="ANKYRIN REPEAT DOMAIN-CONTAINING PROTEIN 29-LIKE"/>
    <property type="match status" value="1"/>
</dbReference>
<proteinExistence type="predicted"/>
<evidence type="ECO:0000256" key="2">
    <source>
        <dbReference type="ARBA" id="ARBA00023043"/>
    </source>
</evidence>
<feature type="repeat" description="ANK" evidence="3">
    <location>
        <begin position="169"/>
        <end position="201"/>
    </location>
</feature>
<evidence type="ECO:0000313" key="4">
    <source>
        <dbReference type="EMBL" id="KAF2665085.1"/>
    </source>
</evidence>
<reference evidence="4" key="1">
    <citation type="journal article" date="2020" name="Stud. Mycol.">
        <title>101 Dothideomycetes genomes: a test case for predicting lifestyles and emergence of pathogens.</title>
        <authorList>
            <person name="Haridas S."/>
            <person name="Albert R."/>
            <person name="Binder M."/>
            <person name="Bloem J."/>
            <person name="Labutti K."/>
            <person name="Salamov A."/>
            <person name="Andreopoulos B."/>
            <person name="Baker S."/>
            <person name="Barry K."/>
            <person name="Bills G."/>
            <person name="Bluhm B."/>
            <person name="Cannon C."/>
            <person name="Castanera R."/>
            <person name="Culley D."/>
            <person name="Daum C."/>
            <person name="Ezra D."/>
            <person name="Gonzalez J."/>
            <person name="Henrissat B."/>
            <person name="Kuo A."/>
            <person name="Liang C."/>
            <person name="Lipzen A."/>
            <person name="Lutzoni F."/>
            <person name="Magnuson J."/>
            <person name="Mondo S."/>
            <person name="Nolan M."/>
            <person name="Ohm R."/>
            <person name="Pangilinan J."/>
            <person name="Park H.-J."/>
            <person name="Ramirez L."/>
            <person name="Alfaro M."/>
            <person name="Sun H."/>
            <person name="Tritt A."/>
            <person name="Yoshinaga Y."/>
            <person name="Zwiers L.-H."/>
            <person name="Turgeon B."/>
            <person name="Goodwin S."/>
            <person name="Spatafora J."/>
            <person name="Crous P."/>
            <person name="Grigoriev I."/>
        </authorList>
    </citation>
    <scope>NUCLEOTIDE SEQUENCE</scope>
    <source>
        <strain evidence="4">CBS 115976</strain>
    </source>
</reference>
<dbReference type="AlphaFoldDB" id="A0A6A6TYD4"/>
<evidence type="ECO:0000256" key="1">
    <source>
        <dbReference type="ARBA" id="ARBA00022737"/>
    </source>
</evidence>
<keyword evidence="2 3" id="KW-0040">ANK repeat</keyword>
<feature type="repeat" description="ANK" evidence="3">
    <location>
        <begin position="100"/>
        <end position="132"/>
    </location>
</feature>
<dbReference type="EMBL" id="MU004241">
    <property type="protein sequence ID" value="KAF2665085.1"/>
    <property type="molecule type" value="Genomic_DNA"/>
</dbReference>